<dbReference type="InterPro" id="IPR000525">
    <property type="entry name" value="Initiator_Rep_WH1"/>
</dbReference>
<dbReference type="GO" id="GO:0003887">
    <property type="term" value="F:DNA-directed DNA polymerase activity"/>
    <property type="evidence" value="ECO:0007669"/>
    <property type="project" value="InterPro"/>
</dbReference>
<feature type="domain" description="Initiator Rep protein WH1" evidence="2">
    <location>
        <begin position="24"/>
        <end position="168"/>
    </location>
</feature>
<dbReference type="GO" id="GO:0006270">
    <property type="term" value="P:DNA replication initiation"/>
    <property type="evidence" value="ECO:0007669"/>
    <property type="project" value="InterPro"/>
</dbReference>
<evidence type="ECO:0000313" key="3">
    <source>
        <dbReference type="EMBL" id="QHT44864.1"/>
    </source>
</evidence>
<evidence type="ECO:0000259" key="2">
    <source>
        <dbReference type="Pfam" id="PF01051"/>
    </source>
</evidence>
<name>A0A1A7T1G4_ENTFC</name>
<dbReference type="Gene3D" id="1.10.10.10">
    <property type="entry name" value="Winged helix-like DNA-binding domain superfamily/Winged helix DNA-binding domain"/>
    <property type="match status" value="2"/>
</dbReference>
<comment type="similarity">
    <text evidence="1">Belongs to the initiator RepB protein family.</text>
</comment>
<geneLocation type="plasmid" evidence="3">
    <name>pZY2</name>
</geneLocation>
<dbReference type="EMBL" id="CP039730">
    <property type="protein sequence ID" value="QHT44864.1"/>
    <property type="molecule type" value="Genomic_DNA"/>
</dbReference>
<keyword evidence="3" id="KW-0614">Plasmid</keyword>
<dbReference type="InterPro" id="IPR036388">
    <property type="entry name" value="WH-like_DNA-bd_sf"/>
</dbReference>
<dbReference type="SUPFAM" id="SSF46785">
    <property type="entry name" value="Winged helix' DNA-binding domain"/>
    <property type="match status" value="2"/>
</dbReference>
<sequence>MSQEVTEKIIDSDVDLVSEQTNAIVRYNNGLNTTALRGFKPVEMDVFWAILSKMKRQGTAEVTFDFNLFRYLVKYDRREKDSFYSVLKALSDKLGTLTYRFEDSDVYEQLWLFQKFRIDKQKETVTIKANEEFEFILNSIGKNFTRFELDNFTKLRSSYTKELYRHLMQYRNKEWRNGYWVVKVEDFRRALSIPSSYRMTNIDKRILEQAKEEFLAPDENGIQVFETFDYEKIYAKKGRRVDRLRFTFSEPESNLPTISMHNWLEED</sequence>
<reference evidence="3" key="1">
    <citation type="journal article" date="2020" name="J. Antimicrob. Chemother.">
        <title>Tandem amplification of the vanM gene cluster drives vancomycin resistance in vancomycin-variable enterococci.</title>
        <authorList>
            <person name="Sun L."/>
            <person name="Chen Y."/>
            <person name="Hua X."/>
            <person name="Chen Y."/>
            <person name="Hong J."/>
            <person name="Wu X."/>
            <person name="Jiang Y."/>
            <person name="van Schaik W."/>
            <person name="Qu T."/>
            <person name="Yu Y."/>
        </authorList>
    </citation>
    <scope>NUCLEOTIDE SEQUENCE [LARGE SCALE GENOMIC DNA]</scope>
    <source>
        <strain evidence="3">ZY2</strain>
        <plasmid evidence="3">pZY2</plasmid>
    </source>
</reference>
<dbReference type="Pfam" id="PF21205">
    <property type="entry name" value="Rep3_C"/>
    <property type="match status" value="1"/>
</dbReference>
<accession>A0A1A7T1G4</accession>
<dbReference type="InterPro" id="IPR036390">
    <property type="entry name" value="WH_DNA-bd_sf"/>
</dbReference>
<dbReference type="AlphaFoldDB" id="A0A1A7T1G4"/>
<dbReference type="RefSeq" id="WP_002320777.1">
    <property type="nucleotide sequence ID" value="NZ_AP022343.1"/>
</dbReference>
<protein>
    <submittedName>
        <fullName evidence="3">Replication initiation protein</fullName>
    </submittedName>
</protein>
<proteinExistence type="inferred from homology"/>
<gene>
    <name evidence="3" type="ORF">FCF09_14375</name>
</gene>
<dbReference type="Pfam" id="PF01051">
    <property type="entry name" value="Rep3_N"/>
    <property type="match status" value="1"/>
</dbReference>
<evidence type="ECO:0000256" key="1">
    <source>
        <dbReference type="ARBA" id="ARBA00038283"/>
    </source>
</evidence>
<organism evidence="3">
    <name type="scientific">Enterococcus faecium</name>
    <name type="common">Streptococcus faecium</name>
    <dbReference type="NCBI Taxonomy" id="1352"/>
    <lineage>
        <taxon>Bacteria</taxon>
        <taxon>Bacillati</taxon>
        <taxon>Bacillota</taxon>
        <taxon>Bacilli</taxon>
        <taxon>Lactobacillales</taxon>
        <taxon>Enterococcaceae</taxon>
        <taxon>Enterococcus</taxon>
    </lineage>
</organism>